<sequence length="146" mass="16971">MTAINLTDGPKEYAEFKIGKKVKQLHFNDDLNLEIAQTQFKVGKILKELSDKDKMKELDGKSAYEQRKYIENLYGKLRGILTTFFDKYFDQGTGAKLYQLTGKSTERMAAAFSMVAREYDELRKERDDYINSIYKTRKALKLSKKA</sequence>
<keyword evidence="2" id="KW-1185">Reference proteome</keyword>
<proteinExistence type="predicted"/>
<accession>A0A660E0D1</accession>
<reference evidence="1 2" key="1">
    <citation type="submission" date="2018-11" db="EMBL/GenBank/DDBJ databases">
        <authorList>
            <person name="Wuyts S."/>
        </authorList>
    </citation>
    <scope>NUCLEOTIDE SEQUENCE [LARGE SCALE GENOMIC DNA]</scope>
    <source>
        <strain evidence="1">Lactobacillus mudanjiangensis AMBF249</strain>
    </source>
</reference>
<dbReference type="Proteomes" id="UP000289996">
    <property type="component" value="Unassembled WGS sequence"/>
</dbReference>
<dbReference type="AlphaFoldDB" id="A0A660E0D1"/>
<dbReference type="EMBL" id="UYIG01000068">
    <property type="protein sequence ID" value="VDG27870.1"/>
    <property type="molecule type" value="Genomic_DNA"/>
</dbReference>
<evidence type="ECO:0000313" key="2">
    <source>
        <dbReference type="Proteomes" id="UP000289996"/>
    </source>
</evidence>
<dbReference type="RefSeq" id="WP_130851580.1">
    <property type="nucleotide sequence ID" value="NZ_UYIG01000068.1"/>
</dbReference>
<name>A0A660E0D1_9LACO</name>
<dbReference type="OrthoDB" id="2296344at2"/>
<organism evidence="1 2">
    <name type="scientific">Lactiplantibacillus mudanjiangensis</name>
    <dbReference type="NCBI Taxonomy" id="1296538"/>
    <lineage>
        <taxon>Bacteria</taxon>
        <taxon>Bacillati</taxon>
        <taxon>Bacillota</taxon>
        <taxon>Bacilli</taxon>
        <taxon>Lactobacillales</taxon>
        <taxon>Lactobacillaceae</taxon>
        <taxon>Lactiplantibacillus</taxon>
    </lineage>
</organism>
<protein>
    <submittedName>
        <fullName evidence="1">Uncharacterized protein</fullName>
    </submittedName>
</protein>
<evidence type="ECO:0000313" key="1">
    <source>
        <dbReference type="EMBL" id="VDG27870.1"/>
    </source>
</evidence>
<gene>
    <name evidence="1" type="ORF">MUDAN_MDHGFNIF_02688</name>
</gene>